<accession>A0A071KS33</accession>
<evidence type="ECO:0000256" key="5">
    <source>
        <dbReference type="ARBA" id="ARBA00022692"/>
    </source>
</evidence>
<evidence type="ECO:0000256" key="9">
    <source>
        <dbReference type="RuleBase" id="RU369079"/>
    </source>
</evidence>
<comment type="subunit">
    <text evidence="9">The complex comprises the extracytoplasmic solute receptor protein and the two transmembrane proteins.</text>
</comment>
<reference evidence="11" key="2">
    <citation type="submission" date="2020-01" db="EMBL/GenBank/DDBJ databases">
        <title>Bacteria Cultured from War Wounds Associated with the Conflict in Eastern Ukraine.</title>
        <authorList>
            <person name="Snesrud E."/>
            <person name="Galac M.R."/>
            <person name="Mc Gann P."/>
            <person name="Valentine K."/>
            <person name="Viacheslav K."/>
        </authorList>
    </citation>
    <scope>NUCLEOTIDE SEQUENCE</scope>
    <source>
        <strain evidence="11">VNMU148</strain>
    </source>
</reference>
<gene>
    <name evidence="12" type="ORF">CAZ10_17615</name>
    <name evidence="11" type="ORF">GUL26_01240</name>
</gene>
<keyword evidence="2 9" id="KW-0813">Transport</keyword>
<feature type="transmembrane region" description="Helical" evidence="9">
    <location>
        <begin position="126"/>
        <end position="145"/>
    </location>
</feature>
<dbReference type="InterPro" id="IPR055348">
    <property type="entry name" value="DctQ"/>
</dbReference>
<name>A0A071KS33_PSEAI</name>
<dbReference type="Pfam" id="PF04290">
    <property type="entry name" value="DctQ"/>
    <property type="match status" value="1"/>
</dbReference>
<evidence type="ECO:0000313" key="12">
    <source>
        <dbReference type="EMBL" id="OTI60897.1"/>
    </source>
</evidence>
<reference evidence="12 13" key="1">
    <citation type="submission" date="2017-05" db="EMBL/GenBank/DDBJ databases">
        <authorList>
            <person name="Song R."/>
            <person name="Chenine A.L."/>
            <person name="Ruprecht R.M."/>
        </authorList>
    </citation>
    <scope>NUCLEOTIDE SEQUENCE [LARGE SCALE GENOMIC DNA]</scope>
    <source>
        <strain evidence="12 13">S567_C10_BS</strain>
    </source>
</reference>
<comment type="similarity">
    <text evidence="8 9">Belongs to the TRAP transporter small permease family.</text>
</comment>
<keyword evidence="4 9" id="KW-0997">Cell inner membrane</keyword>
<evidence type="ECO:0000256" key="3">
    <source>
        <dbReference type="ARBA" id="ARBA00022475"/>
    </source>
</evidence>
<feature type="transmembrane region" description="Helical" evidence="9">
    <location>
        <begin position="47"/>
        <end position="65"/>
    </location>
</feature>
<evidence type="ECO:0000256" key="6">
    <source>
        <dbReference type="ARBA" id="ARBA00022989"/>
    </source>
</evidence>
<evidence type="ECO:0000313" key="11">
    <source>
        <dbReference type="EMBL" id="MZZ10861.1"/>
    </source>
</evidence>
<feature type="transmembrane region" description="Helical" evidence="9">
    <location>
        <begin position="12"/>
        <end position="35"/>
    </location>
</feature>
<feature type="transmembrane region" description="Helical" evidence="9">
    <location>
        <begin position="86"/>
        <end position="106"/>
    </location>
</feature>
<evidence type="ECO:0000259" key="10">
    <source>
        <dbReference type="Pfam" id="PF04290"/>
    </source>
</evidence>
<evidence type="ECO:0000256" key="7">
    <source>
        <dbReference type="ARBA" id="ARBA00023136"/>
    </source>
</evidence>
<evidence type="ECO:0000256" key="1">
    <source>
        <dbReference type="ARBA" id="ARBA00004429"/>
    </source>
</evidence>
<dbReference type="GO" id="GO:0015740">
    <property type="term" value="P:C4-dicarboxylate transport"/>
    <property type="evidence" value="ECO:0007669"/>
    <property type="project" value="TreeGrafter"/>
</dbReference>
<comment type="caution">
    <text evidence="11">The sequence shown here is derived from an EMBL/GenBank/DDBJ whole genome shotgun (WGS) entry which is preliminary data.</text>
</comment>
<dbReference type="Proteomes" id="UP000194857">
    <property type="component" value="Unassembled WGS sequence"/>
</dbReference>
<dbReference type="PANTHER" id="PTHR35011">
    <property type="entry name" value="2,3-DIKETO-L-GULONATE TRAP TRANSPORTER SMALL PERMEASE PROTEIN YIAM"/>
    <property type="match status" value="1"/>
</dbReference>
<dbReference type="RefSeq" id="WP_003105397.1">
    <property type="nucleotide sequence ID" value="NZ_BSAO01000018.1"/>
</dbReference>
<keyword evidence="3" id="KW-1003">Cell membrane</keyword>
<dbReference type="EMBL" id="NFFZ01000008">
    <property type="protein sequence ID" value="OTI60897.1"/>
    <property type="molecule type" value="Genomic_DNA"/>
</dbReference>
<comment type="subcellular location">
    <subcellularLocation>
        <location evidence="1 9">Cell inner membrane</location>
        <topology evidence="1 9">Multi-pass membrane protein</topology>
    </subcellularLocation>
</comment>
<dbReference type="InterPro" id="IPR007387">
    <property type="entry name" value="TRAP_DctQ"/>
</dbReference>
<dbReference type="GO" id="GO:0005886">
    <property type="term" value="C:plasma membrane"/>
    <property type="evidence" value="ECO:0007669"/>
    <property type="project" value="UniProtKB-SubCell"/>
</dbReference>
<keyword evidence="6 9" id="KW-1133">Transmembrane helix</keyword>
<comment type="function">
    <text evidence="9">Part of the tripartite ATP-independent periplasmic (TRAP) transport system.</text>
</comment>
<proteinExistence type="inferred from homology"/>
<organism evidence="11 14">
    <name type="scientific">Pseudomonas aeruginosa</name>
    <dbReference type="NCBI Taxonomy" id="287"/>
    <lineage>
        <taxon>Bacteria</taxon>
        <taxon>Pseudomonadati</taxon>
        <taxon>Pseudomonadota</taxon>
        <taxon>Gammaproteobacteria</taxon>
        <taxon>Pseudomonadales</taxon>
        <taxon>Pseudomonadaceae</taxon>
        <taxon>Pseudomonas</taxon>
    </lineage>
</organism>
<dbReference type="GO" id="GO:0022857">
    <property type="term" value="F:transmembrane transporter activity"/>
    <property type="evidence" value="ECO:0007669"/>
    <property type="project" value="UniProtKB-UniRule"/>
</dbReference>
<evidence type="ECO:0000313" key="13">
    <source>
        <dbReference type="Proteomes" id="UP000194857"/>
    </source>
</evidence>
<dbReference type="eggNOG" id="COG3090">
    <property type="taxonomic scope" value="Bacteria"/>
</dbReference>
<evidence type="ECO:0000256" key="4">
    <source>
        <dbReference type="ARBA" id="ARBA00022519"/>
    </source>
</evidence>
<dbReference type="AlphaFoldDB" id="A0A071KS33"/>
<evidence type="ECO:0000313" key="14">
    <source>
        <dbReference type="Proteomes" id="UP000644192"/>
    </source>
</evidence>
<evidence type="ECO:0000256" key="8">
    <source>
        <dbReference type="ARBA" id="ARBA00038436"/>
    </source>
</evidence>
<sequence>MPSLLKGMRAALLNLATLLLLLDLVLLIYGVFARYLLGSSPIWMDELARYLIIGAVMLALGAVWMEGGHMRVNLLEQRLPPRLAQALRLYQWLLALAFFAFAAWVSTRYALNAGRFRSLGLGVSRTWPLLSLPLGFGLLTLMLLLQGPWPRQPASTTVEGGSQA</sequence>
<dbReference type="PANTHER" id="PTHR35011:SF10">
    <property type="entry name" value="TRAP TRANSPORTER SMALL PERMEASE PROTEIN"/>
    <property type="match status" value="1"/>
</dbReference>
<feature type="domain" description="Tripartite ATP-independent periplasmic transporters DctQ component" evidence="10">
    <location>
        <begin position="25"/>
        <end position="145"/>
    </location>
</feature>
<dbReference type="EMBL" id="WXZT01000001">
    <property type="protein sequence ID" value="MZZ10861.1"/>
    <property type="molecule type" value="Genomic_DNA"/>
</dbReference>
<keyword evidence="7 9" id="KW-0472">Membrane</keyword>
<protein>
    <recommendedName>
        <fullName evidence="9">TRAP transporter small permease protein</fullName>
    </recommendedName>
</protein>
<evidence type="ECO:0000256" key="2">
    <source>
        <dbReference type="ARBA" id="ARBA00022448"/>
    </source>
</evidence>
<dbReference type="Proteomes" id="UP000644192">
    <property type="component" value="Unassembled WGS sequence"/>
</dbReference>
<keyword evidence="5 9" id="KW-0812">Transmembrane</keyword>